<dbReference type="InterPro" id="IPR029044">
    <property type="entry name" value="Nucleotide-diphossugar_trans"/>
</dbReference>
<evidence type="ECO:0000256" key="1">
    <source>
        <dbReference type="ARBA" id="ARBA00004653"/>
    </source>
</evidence>
<sequence length="485" mass="53010">MSDLSLILQYALAVVLVLLGLLSAQLVMLGFFRLFKPAQELRRPNLPDEALPHVLVQCPVRNEGTLAVRVATAASEFDWPKDKLHIQVLDDGDAETHDALRREILAAVRPGVDVQVMKRADRTGFKAGNLAFGLAHSDAPFVAVFDADFEPAPDFLRKTVPALVADHKLCFVQARWGHANRDANWLTRTQGCLLDAHFAVEQEARFRAGLPMSFNGTAGVWRREAIENAGGWTGDTLTEDLDLSVRCALKGWRGAFVGDVVAPGELPETAAAWRAQQQRWTKGHAQCAKKLLPTVWASNLPLGVKAAMTLQMCQFGFYTLAFFSAVISLTLMYIGAVYLQTVGSLGLFITFFGLSASLAYVWLGQKFLGRDRMIGLHRSLLLSLVFPSGLVLSNAKATWNAFFANPNRNNFTRTLRAGERYAGGWRGGPELVAGLFLPVFAFAESAWSAPFFVFAVTGLISIGAMGFSGATLPAPRNVRRISPTD</sequence>
<dbReference type="Pfam" id="PF13632">
    <property type="entry name" value="Glyco_trans_2_3"/>
    <property type="match status" value="1"/>
</dbReference>
<dbReference type="InterPro" id="IPR001173">
    <property type="entry name" value="Glyco_trans_2-like"/>
</dbReference>
<evidence type="ECO:0000256" key="3">
    <source>
        <dbReference type="ARBA" id="ARBA00022692"/>
    </source>
</evidence>
<organism evidence="8 9">
    <name type="scientific">Rhizomicrobium electricum</name>
    <dbReference type="NCBI Taxonomy" id="480070"/>
    <lineage>
        <taxon>Bacteria</taxon>
        <taxon>Pseudomonadati</taxon>
        <taxon>Pseudomonadota</taxon>
        <taxon>Alphaproteobacteria</taxon>
        <taxon>Micropepsales</taxon>
        <taxon>Micropepsaceae</taxon>
        <taxon>Rhizomicrobium</taxon>
    </lineage>
</organism>
<accession>A0ABN1F3T6</accession>
<keyword evidence="2" id="KW-0808">Transferase</keyword>
<keyword evidence="4 6" id="KW-1133">Transmembrane helix</keyword>
<reference evidence="8 9" key="1">
    <citation type="journal article" date="2019" name="Int. J. Syst. Evol. Microbiol.">
        <title>The Global Catalogue of Microorganisms (GCM) 10K type strain sequencing project: providing services to taxonomists for standard genome sequencing and annotation.</title>
        <authorList>
            <consortium name="The Broad Institute Genomics Platform"/>
            <consortium name="The Broad Institute Genome Sequencing Center for Infectious Disease"/>
            <person name="Wu L."/>
            <person name="Ma J."/>
        </authorList>
    </citation>
    <scope>NUCLEOTIDE SEQUENCE [LARGE SCALE GENOMIC DNA]</scope>
    <source>
        <strain evidence="8 9">JCM 15089</strain>
    </source>
</reference>
<proteinExistence type="predicted"/>
<feature type="transmembrane region" description="Helical" evidence="6">
    <location>
        <begin position="451"/>
        <end position="472"/>
    </location>
</feature>
<dbReference type="PANTHER" id="PTHR32044">
    <property type="entry name" value="GLUCOMANNAN 4-BETA-MANNOSYLTRANSFERASE 9"/>
    <property type="match status" value="1"/>
</dbReference>
<feature type="transmembrane region" description="Helical" evidence="6">
    <location>
        <begin position="345"/>
        <end position="363"/>
    </location>
</feature>
<dbReference type="Proteomes" id="UP001499951">
    <property type="component" value="Unassembled WGS sequence"/>
</dbReference>
<feature type="transmembrane region" description="Helical" evidence="6">
    <location>
        <begin position="315"/>
        <end position="339"/>
    </location>
</feature>
<evidence type="ECO:0000313" key="9">
    <source>
        <dbReference type="Proteomes" id="UP001499951"/>
    </source>
</evidence>
<comment type="subcellular location">
    <subcellularLocation>
        <location evidence="1">Golgi apparatus membrane</location>
        <topology evidence="1">Multi-pass membrane protein</topology>
    </subcellularLocation>
</comment>
<keyword evidence="5 6" id="KW-0472">Membrane</keyword>
<protein>
    <submittedName>
        <fullName evidence="8">Glycosyltransferase</fullName>
    </submittedName>
</protein>
<evidence type="ECO:0000313" key="8">
    <source>
        <dbReference type="EMBL" id="GAA0581668.1"/>
    </source>
</evidence>
<comment type="caution">
    <text evidence="8">The sequence shown here is derived from an EMBL/GenBank/DDBJ whole genome shotgun (WGS) entry which is preliminary data.</text>
</comment>
<evidence type="ECO:0000259" key="7">
    <source>
        <dbReference type="Pfam" id="PF13632"/>
    </source>
</evidence>
<dbReference type="EMBL" id="BAAADD010000009">
    <property type="protein sequence ID" value="GAA0581668.1"/>
    <property type="molecule type" value="Genomic_DNA"/>
</dbReference>
<evidence type="ECO:0000256" key="4">
    <source>
        <dbReference type="ARBA" id="ARBA00022989"/>
    </source>
</evidence>
<gene>
    <name evidence="8" type="ORF">GCM10008942_33180</name>
</gene>
<evidence type="ECO:0000256" key="2">
    <source>
        <dbReference type="ARBA" id="ARBA00022679"/>
    </source>
</evidence>
<evidence type="ECO:0000256" key="5">
    <source>
        <dbReference type="ARBA" id="ARBA00023136"/>
    </source>
</evidence>
<keyword evidence="9" id="KW-1185">Reference proteome</keyword>
<dbReference type="SUPFAM" id="SSF53448">
    <property type="entry name" value="Nucleotide-diphospho-sugar transferases"/>
    <property type="match status" value="1"/>
</dbReference>
<evidence type="ECO:0000256" key="6">
    <source>
        <dbReference type="SAM" id="Phobius"/>
    </source>
</evidence>
<keyword evidence="3 6" id="KW-0812">Transmembrane</keyword>
<dbReference type="Gene3D" id="3.90.550.10">
    <property type="entry name" value="Spore Coat Polysaccharide Biosynthesis Protein SpsA, Chain A"/>
    <property type="match status" value="1"/>
</dbReference>
<feature type="domain" description="Glycosyltransferase 2-like" evidence="7">
    <location>
        <begin position="142"/>
        <end position="338"/>
    </location>
</feature>
<name>A0ABN1F3T6_9PROT</name>
<dbReference type="RefSeq" id="WP_166935121.1">
    <property type="nucleotide sequence ID" value="NZ_BAAADD010000009.1"/>
</dbReference>
<dbReference type="PANTHER" id="PTHR32044:SF80">
    <property type="entry name" value="XYLOGLUCAN GLYCOSYLTRANSFERASE 2-RELATED"/>
    <property type="match status" value="1"/>
</dbReference>
<feature type="transmembrane region" description="Helical" evidence="6">
    <location>
        <begin position="6"/>
        <end position="35"/>
    </location>
</feature>